<proteinExistence type="predicted"/>
<evidence type="ECO:0000313" key="2">
    <source>
        <dbReference type="EMBL" id="TNN23346.1"/>
    </source>
</evidence>
<dbReference type="EMBL" id="SRLO01018824">
    <property type="protein sequence ID" value="TNN23346.1"/>
    <property type="molecule type" value="Genomic_DNA"/>
</dbReference>
<protein>
    <submittedName>
        <fullName evidence="2">Uncharacterized protein</fullName>
    </submittedName>
</protein>
<keyword evidence="3" id="KW-1185">Reference proteome</keyword>
<organism evidence="2 3">
    <name type="scientific">Liparis tanakae</name>
    <name type="common">Tanaka's snailfish</name>
    <dbReference type="NCBI Taxonomy" id="230148"/>
    <lineage>
        <taxon>Eukaryota</taxon>
        <taxon>Metazoa</taxon>
        <taxon>Chordata</taxon>
        <taxon>Craniata</taxon>
        <taxon>Vertebrata</taxon>
        <taxon>Euteleostomi</taxon>
        <taxon>Actinopterygii</taxon>
        <taxon>Neopterygii</taxon>
        <taxon>Teleostei</taxon>
        <taxon>Neoteleostei</taxon>
        <taxon>Acanthomorphata</taxon>
        <taxon>Eupercaria</taxon>
        <taxon>Perciformes</taxon>
        <taxon>Cottioidei</taxon>
        <taxon>Cottales</taxon>
        <taxon>Liparidae</taxon>
        <taxon>Liparis</taxon>
    </lineage>
</organism>
<feature type="compositionally biased region" description="Polar residues" evidence="1">
    <location>
        <begin position="7"/>
        <end position="22"/>
    </location>
</feature>
<accession>A0A4Z2E362</accession>
<evidence type="ECO:0000313" key="3">
    <source>
        <dbReference type="Proteomes" id="UP000314294"/>
    </source>
</evidence>
<feature type="compositionally biased region" description="Low complexity" evidence="1">
    <location>
        <begin position="24"/>
        <end position="48"/>
    </location>
</feature>
<reference evidence="2 3" key="1">
    <citation type="submission" date="2019-03" db="EMBL/GenBank/DDBJ databases">
        <title>First draft genome of Liparis tanakae, snailfish: a comprehensive survey of snailfish specific genes.</title>
        <authorList>
            <person name="Kim W."/>
            <person name="Song I."/>
            <person name="Jeong J.-H."/>
            <person name="Kim D."/>
            <person name="Kim S."/>
            <person name="Ryu S."/>
            <person name="Song J.Y."/>
            <person name="Lee S.K."/>
        </authorList>
    </citation>
    <scope>NUCLEOTIDE SEQUENCE [LARGE SCALE GENOMIC DNA]</scope>
    <source>
        <tissue evidence="2">Muscle</tissue>
    </source>
</reference>
<name>A0A4Z2E362_9TELE</name>
<dbReference type="AlphaFoldDB" id="A0A4Z2E362"/>
<dbReference type="Proteomes" id="UP000314294">
    <property type="component" value="Unassembled WGS sequence"/>
</dbReference>
<feature type="region of interest" description="Disordered" evidence="1">
    <location>
        <begin position="1"/>
        <end position="60"/>
    </location>
</feature>
<sequence>MSGGGSRPTSTFRPEALQQTDPGSPALPLPASLLRSRAAATSSRRPSAVGTGRDRCGPRRLGGEQFQDAPLLLCLGQEPPQCLPLCLRLVLRHCCHPPQHLPQHIHVPGWLIWVLLNMLYNLLSAEMMKNVVDEKISADTVLLLI</sequence>
<comment type="caution">
    <text evidence="2">The sequence shown here is derived from an EMBL/GenBank/DDBJ whole genome shotgun (WGS) entry which is preliminary data.</text>
</comment>
<evidence type="ECO:0000256" key="1">
    <source>
        <dbReference type="SAM" id="MobiDB-lite"/>
    </source>
</evidence>
<gene>
    <name evidence="2" type="ORF">EYF80_066535</name>
</gene>